<gene>
    <name evidence="1" type="ORF">OSSY52_07740</name>
</gene>
<dbReference type="InParanoid" id="A0A7G1G6Z0"/>
<accession>A0A7G1G6Z0</accession>
<dbReference type="EMBL" id="AP018712">
    <property type="protein sequence ID" value="BBE30633.1"/>
    <property type="molecule type" value="Genomic_DNA"/>
</dbReference>
<sequence>MVFKGILFTPKDEFYSFKNFFHKNDDTIIIKDIEPEKLELTTSSGFVSYFLVEEFERVYGIKRYLKPDYRMKKYLKTMYVDYISDEIRELYGDYIEVISKYMGLGVVIESLNELIKTQDVISNYEFWIDDLAKNVEGKYREAVSQKITKFANIYLIKVYEKLFQKNIELLSIHSSEITYKILETSLIQKTF</sequence>
<organism evidence="1 2">
    <name type="scientific">Tepiditoga spiralis</name>
    <dbReference type="NCBI Taxonomy" id="2108365"/>
    <lineage>
        <taxon>Bacteria</taxon>
        <taxon>Thermotogati</taxon>
        <taxon>Thermotogota</taxon>
        <taxon>Thermotogae</taxon>
        <taxon>Petrotogales</taxon>
        <taxon>Petrotogaceae</taxon>
        <taxon>Tepiditoga</taxon>
    </lineage>
</organism>
<dbReference type="RefSeq" id="WP_190615711.1">
    <property type="nucleotide sequence ID" value="NZ_AP018712.1"/>
</dbReference>
<evidence type="ECO:0000313" key="1">
    <source>
        <dbReference type="EMBL" id="BBE30633.1"/>
    </source>
</evidence>
<protein>
    <submittedName>
        <fullName evidence="1">Uncharacterized protein</fullName>
    </submittedName>
</protein>
<keyword evidence="2" id="KW-1185">Reference proteome</keyword>
<reference evidence="1 2" key="1">
    <citation type="submission" date="2018-06" db="EMBL/GenBank/DDBJ databases">
        <title>Genome sequencing of Oceanotoga sp. sy52.</title>
        <authorList>
            <person name="Mori K."/>
        </authorList>
    </citation>
    <scope>NUCLEOTIDE SEQUENCE [LARGE SCALE GENOMIC DNA]</scope>
    <source>
        <strain evidence="2">sy52</strain>
    </source>
</reference>
<evidence type="ECO:0000313" key="2">
    <source>
        <dbReference type="Proteomes" id="UP000516361"/>
    </source>
</evidence>
<name>A0A7G1G6Z0_9BACT</name>
<dbReference type="Proteomes" id="UP000516361">
    <property type="component" value="Chromosome"/>
</dbReference>
<dbReference type="AlphaFoldDB" id="A0A7G1G6Z0"/>
<dbReference type="KEGG" id="ocy:OSSY52_07740"/>
<proteinExistence type="predicted"/>